<protein>
    <submittedName>
        <fullName evidence="3">Metallo-dependent phosphatase</fullName>
    </submittedName>
</protein>
<dbReference type="GO" id="GO:0016788">
    <property type="term" value="F:hydrolase activity, acting on ester bonds"/>
    <property type="evidence" value="ECO:0007669"/>
    <property type="project" value="TreeGrafter"/>
</dbReference>
<dbReference type="GeneID" id="37031181"/>
<dbReference type="AlphaFoldDB" id="A0A316UNW0"/>
<accession>A0A316UNW0</accession>
<dbReference type="Proteomes" id="UP000245884">
    <property type="component" value="Unassembled WGS sequence"/>
</dbReference>
<proteinExistence type="predicted"/>
<evidence type="ECO:0000313" key="4">
    <source>
        <dbReference type="Proteomes" id="UP000245884"/>
    </source>
</evidence>
<dbReference type="PANTHER" id="PTHR32440:SF11">
    <property type="entry name" value="METALLOPHOSPHOESTERASE DOMAIN-CONTAINING PROTEIN"/>
    <property type="match status" value="1"/>
</dbReference>
<evidence type="ECO:0000256" key="1">
    <source>
        <dbReference type="SAM" id="SignalP"/>
    </source>
</evidence>
<feature type="signal peptide" evidence="1">
    <location>
        <begin position="1"/>
        <end position="17"/>
    </location>
</feature>
<dbReference type="EMBL" id="KZ819675">
    <property type="protein sequence ID" value="PWN25593.1"/>
    <property type="molecule type" value="Genomic_DNA"/>
</dbReference>
<keyword evidence="1" id="KW-0732">Signal</keyword>
<feature type="chain" id="PRO_5016298039" evidence="1">
    <location>
        <begin position="18"/>
        <end position="441"/>
    </location>
</feature>
<feature type="domain" description="Calcineurin-like phosphoesterase" evidence="2">
    <location>
        <begin position="57"/>
        <end position="158"/>
    </location>
</feature>
<dbReference type="SUPFAM" id="SSF56300">
    <property type="entry name" value="Metallo-dependent phosphatases"/>
    <property type="match status" value="1"/>
</dbReference>
<name>A0A316UNW0_9BASI</name>
<sequence length="441" mass="47739">MLLALTSVATLICGCTATLAALASHASHAPQTVLSSSLPADPYPTQPLVHFNPSQRFKIIVVTDTHLLDGNGSSKPEDIARVNAMSQRAVRTYIRDEGPDYVVHLGDFVSGEFAHSELNVSRAVTQILEPIAEAGIPLSSTKGNHGNDKYSTHLSISQYEHAVAGPLSYTRQAPPGVGGGDVGTDNYWVPIHANASSPRGSRPELILWFFDSRGGKTTIANSPYGNGTQGDIEDWVHPTVGPWIEAETRKLTHAWGEPLPPSIVFTHIPAHAFAQAQTDKPYGPSHVGGITSENEGNFTVVNRTTYPGLNADVGFGGQGGEYTNYKRQDRVYLDAFLGKDGPTAKGSRLHAIVSGHEHGNDWCSPSQLRAQNGEQIVPVCFAKHSGFGGYDETWWAQGARVFTFDRDNIDKGVGTHVRFLSGEKRYATELTDKWTKLVSRS</sequence>
<dbReference type="PANTHER" id="PTHR32440">
    <property type="entry name" value="PHOSPHATASE DCR2-RELATED-RELATED"/>
    <property type="match status" value="1"/>
</dbReference>
<dbReference type="InterPro" id="IPR029052">
    <property type="entry name" value="Metallo-depent_PP-like"/>
</dbReference>
<dbReference type="Gene3D" id="3.60.21.10">
    <property type="match status" value="1"/>
</dbReference>
<dbReference type="GO" id="GO:0005737">
    <property type="term" value="C:cytoplasm"/>
    <property type="evidence" value="ECO:0007669"/>
    <property type="project" value="TreeGrafter"/>
</dbReference>
<keyword evidence="4" id="KW-1185">Reference proteome</keyword>
<dbReference type="Pfam" id="PF00149">
    <property type="entry name" value="Metallophos"/>
    <property type="match status" value="1"/>
</dbReference>
<evidence type="ECO:0000313" key="3">
    <source>
        <dbReference type="EMBL" id="PWN25593.1"/>
    </source>
</evidence>
<dbReference type="InterPro" id="IPR004843">
    <property type="entry name" value="Calcineurin-like_PHP"/>
</dbReference>
<gene>
    <name evidence="3" type="ORF">BDZ90DRAFT_281415</name>
</gene>
<dbReference type="OrthoDB" id="783096at2759"/>
<dbReference type="STRING" id="1569628.A0A316UNW0"/>
<dbReference type="RefSeq" id="XP_025360205.1">
    <property type="nucleotide sequence ID" value="XM_025509358.1"/>
</dbReference>
<reference evidence="3 4" key="1">
    <citation type="journal article" date="2018" name="Mol. Biol. Evol.">
        <title>Broad Genomic Sampling Reveals a Smut Pathogenic Ancestry of the Fungal Clade Ustilaginomycotina.</title>
        <authorList>
            <person name="Kijpornyongpan T."/>
            <person name="Mondo S.J."/>
            <person name="Barry K."/>
            <person name="Sandor L."/>
            <person name="Lee J."/>
            <person name="Lipzen A."/>
            <person name="Pangilinan J."/>
            <person name="LaButti K."/>
            <person name="Hainaut M."/>
            <person name="Henrissat B."/>
            <person name="Grigoriev I.V."/>
            <person name="Spatafora J.W."/>
            <person name="Aime M.C."/>
        </authorList>
    </citation>
    <scope>NUCLEOTIDE SEQUENCE [LARGE SCALE GENOMIC DNA]</scope>
    <source>
        <strain evidence="3 4">MCA 5214</strain>
    </source>
</reference>
<evidence type="ECO:0000259" key="2">
    <source>
        <dbReference type="Pfam" id="PF00149"/>
    </source>
</evidence>
<organism evidence="3 4">
    <name type="scientific">Jaminaea rosea</name>
    <dbReference type="NCBI Taxonomy" id="1569628"/>
    <lineage>
        <taxon>Eukaryota</taxon>
        <taxon>Fungi</taxon>
        <taxon>Dikarya</taxon>
        <taxon>Basidiomycota</taxon>
        <taxon>Ustilaginomycotina</taxon>
        <taxon>Exobasidiomycetes</taxon>
        <taxon>Microstromatales</taxon>
        <taxon>Microstromatales incertae sedis</taxon>
        <taxon>Jaminaea</taxon>
    </lineage>
</organism>